<dbReference type="Proteomes" id="UP000886700">
    <property type="component" value="Unplaced"/>
</dbReference>
<reference evidence="10" key="1">
    <citation type="submission" date="2025-08" db="UniProtKB">
        <authorList>
            <consortium name="RefSeq"/>
        </authorList>
    </citation>
    <scope>IDENTIFICATION</scope>
    <source>
        <tissue evidence="10">Liver</tissue>
    </source>
</reference>
<organism evidence="9 10">
    <name type="scientific">Mesocricetus auratus</name>
    <name type="common">Golden hamster</name>
    <dbReference type="NCBI Taxonomy" id="10036"/>
    <lineage>
        <taxon>Eukaryota</taxon>
        <taxon>Metazoa</taxon>
        <taxon>Chordata</taxon>
        <taxon>Craniata</taxon>
        <taxon>Vertebrata</taxon>
        <taxon>Euteleostomi</taxon>
        <taxon>Mammalia</taxon>
        <taxon>Eutheria</taxon>
        <taxon>Euarchontoglires</taxon>
        <taxon>Glires</taxon>
        <taxon>Rodentia</taxon>
        <taxon>Myomorpha</taxon>
        <taxon>Muroidea</taxon>
        <taxon>Cricetidae</taxon>
        <taxon>Cricetinae</taxon>
        <taxon>Mesocricetus</taxon>
    </lineage>
</organism>
<feature type="compositionally biased region" description="Basic and acidic residues" evidence="7">
    <location>
        <begin position="994"/>
        <end position="1012"/>
    </location>
</feature>
<feature type="compositionally biased region" description="Polar residues" evidence="7">
    <location>
        <begin position="2440"/>
        <end position="2454"/>
    </location>
</feature>
<name>A0ABM2Y0R2_MESAU</name>
<feature type="compositionally biased region" description="Basic residues" evidence="7">
    <location>
        <begin position="1450"/>
        <end position="1460"/>
    </location>
</feature>
<feature type="compositionally biased region" description="Polar residues" evidence="7">
    <location>
        <begin position="3033"/>
        <end position="3051"/>
    </location>
</feature>
<comment type="subcellular location">
    <subcellularLocation>
        <location evidence="1">Nucleus</location>
    </subcellularLocation>
</comment>
<feature type="compositionally biased region" description="Polar residues" evidence="7">
    <location>
        <begin position="416"/>
        <end position="427"/>
    </location>
</feature>
<dbReference type="SMART" id="SM01295">
    <property type="entry name" value="K167R"/>
    <property type="match status" value="19"/>
</dbReference>
<dbReference type="GeneID" id="101831975"/>
<feature type="compositionally biased region" description="Polar residues" evidence="7">
    <location>
        <begin position="2881"/>
        <end position="2892"/>
    </location>
</feature>
<feature type="compositionally biased region" description="Polar residues" evidence="7">
    <location>
        <begin position="1969"/>
        <end position="1988"/>
    </location>
</feature>
<dbReference type="Pfam" id="PF15276">
    <property type="entry name" value="PP1_bind"/>
    <property type="match status" value="1"/>
</dbReference>
<feature type="domain" description="FHA" evidence="8">
    <location>
        <begin position="27"/>
        <end position="76"/>
    </location>
</feature>
<feature type="compositionally biased region" description="Basic and acidic residues" evidence="7">
    <location>
        <begin position="240"/>
        <end position="268"/>
    </location>
</feature>
<feature type="region of interest" description="Disordered" evidence="7">
    <location>
        <begin position="279"/>
        <end position="298"/>
    </location>
</feature>
<feature type="compositionally biased region" description="Polar residues" evidence="7">
    <location>
        <begin position="330"/>
        <end position="341"/>
    </location>
</feature>
<evidence type="ECO:0000256" key="1">
    <source>
        <dbReference type="ARBA" id="ARBA00004123"/>
    </source>
</evidence>
<feature type="compositionally biased region" description="Basic and acidic residues" evidence="7">
    <location>
        <begin position="1637"/>
        <end position="1646"/>
    </location>
</feature>
<feature type="compositionally biased region" description="Basic residues" evidence="7">
    <location>
        <begin position="2893"/>
        <end position="2902"/>
    </location>
</feature>
<feature type="compositionally biased region" description="Basic and acidic residues" evidence="7">
    <location>
        <begin position="2745"/>
        <end position="2754"/>
    </location>
</feature>
<feature type="compositionally biased region" description="Low complexity" evidence="7">
    <location>
        <begin position="1016"/>
        <end position="1036"/>
    </location>
</feature>
<feature type="compositionally biased region" description="Polar residues" evidence="7">
    <location>
        <begin position="773"/>
        <end position="789"/>
    </location>
</feature>
<dbReference type="RefSeq" id="XP_040608476.1">
    <property type="nucleotide sequence ID" value="XM_040752542.1"/>
</dbReference>
<feature type="region of interest" description="Disordered" evidence="7">
    <location>
        <begin position="416"/>
        <end position="442"/>
    </location>
</feature>
<feature type="compositionally biased region" description="Basic and acidic residues" evidence="7">
    <location>
        <begin position="2854"/>
        <end position="2880"/>
    </location>
</feature>
<feature type="compositionally biased region" description="Basic and acidic residues" evidence="7">
    <location>
        <begin position="1516"/>
        <end position="1525"/>
    </location>
</feature>
<feature type="region of interest" description="Disordered" evidence="7">
    <location>
        <begin position="1734"/>
        <end position="1753"/>
    </location>
</feature>
<feature type="region of interest" description="Disordered" evidence="7">
    <location>
        <begin position="2360"/>
        <end position="2546"/>
    </location>
</feature>
<evidence type="ECO:0000256" key="2">
    <source>
        <dbReference type="ARBA" id="ARBA00022499"/>
    </source>
</evidence>
<feature type="region of interest" description="Disordered" evidence="7">
    <location>
        <begin position="1405"/>
        <end position="1466"/>
    </location>
</feature>
<sequence length="3458" mass="380372">MASSARLVTIKRSGGDGAHFPLSLSSCLFGRSIECDIRIQLPVVSKKHCKIEVNEQEAILYNFSSTNPTQVNGATIDEPVQLKHGDIITIIDRSFRYENGNHEDGSESTGFPEKSLGQEPARRASRASFSADSDGKGQDAEASKTTASRRSLVQAKKLLGESSASDGSKDSVTQDPSNTCSSGHVEQHSGRNLGESTSGDLSKKSRATGSSYRELKSSPAHSLSNSKKNESPFEKLYQSMKEELDIRSQKPSRRKSEPQPECAAEKEMWETKLLVSCKSRAKSSGSTPGTAASSPKVGKVWTETQGSAMGSLQTSTEALSSSFSLAETATMKTPVRTSQQLKNEDFHVSSRRESVNLDESEGAKAVHKIVTPRKPGTRNQTPVKVEDADSPADTPENLFSKKRRSIPAKVEMLSAETQNWSSSTQHLVPSEKKTPKESFNRPEKLATAAEQICSGLPGLSSVDISNFGGSINKSEGMSLKRRRVSFGGRLRPELFDENLPPNTPLKRGETPIKRKSLTTHTPAVLKKIIKERPQSPGKLEPPGVTPPTADGERRRSSRILPASSDSKSLHQTDTPKKAGRKSGNLPAKRASISRSQHDILQMICSKRRSGASEANLIVAKSWADVVKLGAKQTQTKVVKHVPQKQTSKRQRRPNTPKKPTSNLHNQFSTGHANSPCTIVIGRAQIEKASMPARPYKMLNNLMLNRKMDFSEDLSGLTEMFKTPVKEKQQQMNDMASILSNSENLPEKQFQVTNSENKPLPSTSEILGENVLSSTQNAAKGPSDKSSASPTLRRRSIKNGNTVQTPKNIHDITHEEKKTPGSVTELLKTVSSVNKLRRSRELRHTLVESMNENTEAGVAKGITGRHLRKTSLQGQEVQDSENTSQRFKEIVELKDIPEKTSAIRSCAREQKPTKDSIESQMVTQTAACAKELLNQEKGTTDTPEESMHMQNTPINDGQRATKEKMDLVYTTKVKRWSNTPDKKTQPLKVPAGLKESFETPNCRDKTIGDDKTKVLCKSPQPTSESTKTSTKPRPSISGKKVDMKEEYSTQNKFVDVSGGTRYTPRVPELQHGGIKALKESENQMVDLTVTGSKRLVGKAKEKTQPLENLDGFQELFLSPVPADKITKMPNKSPYVEHIKTPTSAKRLSKTGLSKVDVREELSTLEKPTKSPGRVTHTLTVPVLKETDSTDIIETPKQKLDFTENSTGCKRKAQTPKNRAQPLEDLDGFQELFQTPVGVSDPVTVGETTKLSLDSAQAEPVRTPASRRRLSKTVPGKEDLREELSSLGKRTKSPGRATGTPTVPVLEESDSTDIMETPKQKLDFTGNSRSRRRSQAPKNRAQPLEDLDGFQELFQTPVGASGTVTVGETTKVSLESLQPGHIRTPASTKRLSKIGLGKVDVREELSTLRKQTKSPGRATGTPTAPVLEESDSTDIMETPKQKLDFTENSTGCKRRSQTRKNRAQPLEDLDGFQELFQTPVGVSDPVTVGEATKLSLDSAQAEPVRTPASRRRLSKTVLGKEDLREELSSLGKRTKSPGRATGTPTVPVLKETDSTDIVETPKQKLDFTGSSRSRRRSQTRKNRAQPLEDLDGFQELFQTPVGVSDPVTVGEATKLSLESAQAEPVRTPASRRRLSKTVLGKEDLREELSSLGKRTKSPGRATGTPTVPVLEETDSTDIIETPKQKLDFTGSSRSRRRSQTRKNRAQPLEDLDGFQELFQTPVGVSDPVTVGEATKLSLESAQAEPVRTPASRRRLSKTVLGKEDLREELSSLGKRTKSPGIVAHTPIASVQQEKGIRAIMETSSQEVESAGNLRGPKKQSRTPKEEGQFLEDLFGLQGLFQTPDHGNGLLAVGKTKKKSINALQPEPVITPKSIKRQSRASMGKIEVKEELSESEKHPQIAKAIDIQQIPNNSNVRASKQCAKRKLDPAASMPGSKRLRRASKDKTPCLEELSGFQQLFQTPGHAKDSLSVGETSKMPTKSPQSGSQISRKSLPKISLKKVDVTEELSVLWKQSPGKAPTAPVQQDNGIQAIKTPKGKLETAANVTGLTRQQRAPKEKVLPLEDFDGFQELFQIPDHSNDPVIGNKRTSMSLKSQPVLVRTPQTSERLAKTSLGKVGVREDISSLDMQKLAAGESVQIPSLPEDDSRGKKDLRKSRTQTLGPSVSVTQSKKQQGVHKERSQSPEDLFGLQELFQTPASQDVMTVHETTKMSLESSEPEHIRTPASTKRLSKTGLGKVGVREEVSTLGKRTKSPGRGTHTSTAPVLEESDSTDIMETPKQKLDFTGNSRSRRRSQAPKNRAQPLEDLDGFQELFQTPVGASGTVTVGETTKVSLESLQSGHIRTPASTKRLSKIGLGKVDVKEELSTLRKQTKSPGRATGTPTAPVLEESDSTDIMETPKQKLDFTGSSRSRRRSQAPKNRAQPLEDLDGFQELFQTPVGASGTVTTGEATKLSLESAQAEPVGTPASRRRLSKTVLGKKDLKEKLSSLGKRTKSPGRATGTPTAPVLEESDSTDIIETPKQKLDFTENSTGCKRRSQTRKNRAQPLEDLDGFQELFQTPVGASDPVTVGETTNVSLECLQPEPVRTPASTKRLSKTGLDKVYSREKLSLLNKPRGSSQEVMHALRLSEDDDRGTKDLKESVTQALDPAVSLTFSKRRRGACKKRSQSPEDLFGLQELFQTPGYDKDSVTGDKLTKMPHSSPPPEPIETSVTLQRQPRTRLMKVPVKNQLSGDRMLPQMSGEIMDMSRVPEGEDKGFSTRKQSVKRKLDTAVSVPSSKRQRVARAEKAQTLEGLPGFQELSQTPSSAMDSVTIDKTTKMPSKSPEPMDTTSKTQPGRRLRRVGVTKEPITQRTTTRVLRETRNTTKKPVGDSKDVKEFKESSQKQDSAVSLTGKRSQSRTLKKKTQPLEELSSIQEETATRYSCESPQPEKNETSVASKRQLRVRLCKIDVKQEHSAQRNPPGRQTRSTLKEPISGSGNVEELKESTKQNIDLAASVPVNKRPRRVPKEKSQPLELAGPKGPSPAEESASDERPTQVPSNSLQSEQGDSLQTSPRCPRTRRGKVEVNEVPSLVRKTVPSSRQTSRSRKVPEIDDRDIQASKEPGKQKLETVTSVTGSRRQLRAPKDGVQSLEVLGDSKEVTQMLEHTDKLRHDTSSLKSTLQQMPDPIKPLRTSRRVLRALKKDTMETTLEMVMDTRDPAESQNKSYTLLPPKRKSARDGSVPRTRGVCSVTPKQEATDEKPAPKKQRTASSKRHVSPEPVKMKQLRIMSNKIEPVEEQISNIREEKEAQVEKEGHPDQKTPLSSRCRKKTNGKQPRPKFGASEEKVGIKKNEKTMKTSQETELQNTDDGVKKSTSRSKVSGKMCLRSGGQNEIPQPHAVEEKTSETDSEILVKTQKEKGVSGDSDVRCLRSTKTGATLESEPKPRVTRGAKKDIKVPKKDEDIVYTTKLRTRSRQNSKNM</sequence>
<keyword evidence="4" id="KW-0832">Ubl conjugation</keyword>
<feature type="compositionally biased region" description="Basic and acidic residues" evidence="7">
    <location>
        <begin position="3280"/>
        <end position="3296"/>
    </location>
</feature>
<protein>
    <submittedName>
        <fullName evidence="10">Proliferation marker protein Ki-67</fullName>
    </submittedName>
</protein>
<dbReference type="PANTHER" id="PTHR21603">
    <property type="entry name" value="ANTIGEN KI-67-LIKE PROTEIN"/>
    <property type="match status" value="1"/>
</dbReference>
<feature type="compositionally biased region" description="Basic and acidic residues" evidence="7">
    <location>
        <begin position="429"/>
        <end position="442"/>
    </location>
</feature>
<feature type="region of interest" description="Disordered" evidence="7">
    <location>
        <begin position="1957"/>
        <end position="1991"/>
    </location>
</feature>
<feature type="compositionally biased region" description="Polar residues" evidence="7">
    <location>
        <begin position="2155"/>
        <end position="2170"/>
    </location>
</feature>
<feature type="compositionally biased region" description="Basic residues" evidence="7">
    <location>
        <begin position="3241"/>
        <end position="3252"/>
    </location>
</feature>
<feature type="region of interest" description="Disordered" evidence="7">
    <location>
        <begin position="3192"/>
        <end position="3438"/>
    </location>
</feature>
<evidence type="ECO:0000313" key="10">
    <source>
        <dbReference type="RefSeq" id="XP_040608476.1"/>
    </source>
</evidence>
<keyword evidence="9" id="KW-1185">Reference proteome</keyword>
<feature type="compositionally biased region" description="Basic and acidic residues" evidence="7">
    <location>
        <begin position="1273"/>
        <end position="1282"/>
    </location>
</feature>
<feature type="compositionally biased region" description="Basic and acidic residues" evidence="7">
    <location>
        <begin position="2944"/>
        <end position="2954"/>
    </location>
</feature>
<gene>
    <name evidence="10" type="primary">Mki67</name>
</gene>
<feature type="compositionally biased region" description="Basic and acidic residues" evidence="7">
    <location>
        <begin position="567"/>
        <end position="576"/>
    </location>
</feature>
<keyword evidence="2" id="KW-1017">Isopeptide bond</keyword>
<feature type="compositionally biased region" description="Polar residues" evidence="7">
    <location>
        <begin position="657"/>
        <end position="674"/>
    </location>
</feature>
<feature type="region of interest" description="Disordered" evidence="7">
    <location>
        <begin position="330"/>
        <end position="398"/>
    </location>
</feature>
<evidence type="ECO:0000256" key="3">
    <source>
        <dbReference type="ARBA" id="ARBA00022553"/>
    </source>
</evidence>
<feature type="compositionally biased region" description="Polar residues" evidence="7">
    <location>
        <begin position="2796"/>
        <end position="2806"/>
    </location>
</feature>
<feature type="region of interest" description="Disordered" evidence="7">
    <location>
        <begin position="492"/>
        <end position="593"/>
    </location>
</feature>
<keyword evidence="6" id="KW-0131">Cell cycle</keyword>
<evidence type="ECO:0000256" key="5">
    <source>
        <dbReference type="ARBA" id="ARBA00023242"/>
    </source>
</evidence>
<feature type="compositionally biased region" description="Basic residues" evidence="7">
    <location>
        <begin position="1570"/>
        <end position="1581"/>
    </location>
</feature>
<feature type="compositionally biased region" description="Basic and acidic residues" evidence="7">
    <location>
        <begin position="3392"/>
        <end position="3406"/>
    </location>
</feature>
<accession>A0ABM2Y0R2</accession>
<dbReference type="InterPro" id="IPR008984">
    <property type="entry name" value="SMAD_FHA_dom_sf"/>
</dbReference>
<dbReference type="CDD" id="cd22673">
    <property type="entry name" value="FHA_Ki67"/>
    <property type="match status" value="1"/>
</dbReference>
<feature type="compositionally biased region" description="Basic and acidic residues" evidence="7">
    <location>
        <begin position="3085"/>
        <end position="3105"/>
    </location>
</feature>
<evidence type="ECO:0000256" key="4">
    <source>
        <dbReference type="ARBA" id="ARBA00022843"/>
    </source>
</evidence>
<dbReference type="SMART" id="SM00240">
    <property type="entry name" value="FHA"/>
    <property type="match status" value="1"/>
</dbReference>
<feature type="region of interest" description="Disordered" evidence="7">
    <location>
        <begin position="1801"/>
        <end position="1823"/>
    </location>
</feature>
<feature type="compositionally biased region" description="Basic and acidic residues" evidence="7">
    <location>
        <begin position="807"/>
        <end position="818"/>
    </location>
</feature>
<dbReference type="PANTHER" id="PTHR21603:SF17">
    <property type="entry name" value="PROLIFERATION MARKER PROTEIN KI-67"/>
    <property type="match status" value="1"/>
</dbReference>
<feature type="region of interest" description="Disordered" evidence="7">
    <location>
        <begin position="2670"/>
        <end position="2720"/>
    </location>
</feature>
<dbReference type="SUPFAM" id="SSF49879">
    <property type="entry name" value="SMAD/FHA domain"/>
    <property type="match status" value="1"/>
</dbReference>
<dbReference type="PROSITE" id="PS51257">
    <property type="entry name" value="PROKAR_LIPOPROTEIN"/>
    <property type="match status" value="1"/>
</dbReference>
<feature type="compositionally biased region" description="Basic and acidic residues" evidence="7">
    <location>
        <begin position="3418"/>
        <end position="3438"/>
    </location>
</feature>
<feature type="region of interest" description="Disordered" evidence="7">
    <location>
        <begin position="1613"/>
        <end position="1712"/>
    </location>
</feature>
<feature type="compositionally biased region" description="Polar residues" evidence="7">
    <location>
        <begin position="2190"/>
        <end position="2199"/>
    </location>
</feature>
<feature type="compositionally biased region" description="Basic residues" evidence="7">
    <location>
        <begin position="637"/>
        <end position="655"/>
    </location>
</feature>
<dbReference type="InterPro" id="IPR000253">
    <property type="entry name" value="FHA_dom"/>
</dbReference>
<feature type="compositionally biased region" description="Basic and acidic residues" evidence="7">
    <location>
        <begin position="133"/>
        <end position="142"/>
    </location>
</feature>
<evidence type="ECO:0000313" key="9">
    <source>
        <dbReference type="Proteomes" id="UP000886700"/>
    </source>
</evidence>
<feature type="region of interest" description="Disordered" evidence="7">
    <location>
        <begin position="98"/>
        <end position="268"/>
    </location>
</feature>
<feature type="compositionally biased region" description="Basic and acidic residues" evidence="7">
    <location>
        <begin position="2681"/>
        <end position="2692"/>
    </location>
</feature>
<keyword evidence="5" id="KW-0539">Nucleus</keyword>
<feature type="compositionally biased region" description="Polar residues" evidence="7">
    <location>
        <begin position="3106"/>
        <end position="3115"/>
    </location>
</feature>
<evidence type="ECO:0000259" key="8">
    <source>
        <dbReference type="PROSITE" id="PS50006"/>
    </source>
</evidence>
<feature type="region of interest" description="Disordered" evidence="7">
    <location>
        <begin position="1491"/>
        <end position="1591"/>
    </location>
</feature>
<feature type="compositionally biased region" description="Basic and acidic residues" evidence="7">
    <location>
        <begin position="342"/>
        <end position="355"/>
    </location>
</feature>
<feature type="region of interest" description="Disordered" evidence="7">
    <location>
        <begin position="773"/>
        <end position="819"/>
    </location>
</feature>
<dbReference type="InterPro" id="IPR029334">
    <property type="entry name" value="PP1-bd"/>
</dbReference>
<feature type="region of interest" description="Disordered" evidence="7">
    <location>
        <begin position="1248"/>
        <end position="1344"/>
    </location>
</feature>
<feature type="compositionally biased region" description="Low complexity" evidence="7">
    <location>
        <begin position="283"/>
        <end position="295"/>
    </location>
</feature>
<feature type="compositionally biased region" description="Basic residues" evidence="7">
    <location>
        <begin position="2530"/>
        <end position="2540"/>
    </location>
</feature>
<evidence type="ECO:0000256" key="7">
    <source>
        <dbReference type="SAM" id="MobiDB-lite"/>
    </source>
</evidence>
<feature type="compositionally biased region" description="Polar residues" evidence="7">
    <location>
        <begin position="3334"/>
        <end position="3345"/>
    </location>
</feature>
<dbReference type="Pfam" id="PF08065">
    <property type="entry name" value="KI67R"/>
    <property type="match status" value="18"/>
</dbReference>
<feature type="compositionally biased region" description="Polar residues" evidence="7">
    <location>
        <begin position="797"/>
        <end position="806"/>
    </location>
</feature>
<feature type="compositionally biased region" description="Polar residues" evidence="7">
    <location>
        <begin position="162"/>
        <end position="184"/>
    </location>
</feature>
<dbReference type="PROSITE" id="PS50006">
    <property type="entry name" value="FHA_DOMAIN"/>
    <property type="match status" value="1"/>
</dbReference>
<feature type="region of interest" description="Disordered" evidence="7">
    <location>
        <begin position="2131"/>
        <end position="2304"/>
    </location>
</feature>
<feature type="compositionally biased region" description="Polar residues" evidence="7">
    <location>
        <begin position="2909"/>
        <end position="2923"/>
    </location>
</feature>
<keyword evidence="3" id="KW-0597">Phosphoprotein</keyword>
<feature type="compositionally biased region" description="Basic and acidic residues" evidence="7">
    <location>
        <begin position="3319"/>
        <end position="3333"/>
    </location>
</feature>
<dbReference type="Gene3D" id="2.60.200.20">
    <property type="match status" value="1"/>
</dbReference>
<dbReference type="Pfam" id="PF00498">
    <property type="entry name" value="FHA"/>
    <property type="match status" value="1"/>
</dbReference>
<feature type="region of interest" description="Disordered" evidence="7">
    <location>
        <begin position="633"/>
        <end position="674"/>
    </location>
</feature>
<feature type="region of interest" description="Disordered" evidence="7">
    <location>
        <begin position="976"/>
        <end position="1043"/>
    </location>
</feature>
<feature type="region of interest" description="Disordered" evidence="7">
    <location>
        <begin position="2745"/>
        <end position="3124"/>
    </location>
</feature>
<feature type="region of interest" description="Disordered" evidence="7">
    <location>
        <begin position="1910"/>
        <end position="1940"/>
    </location>
</feature>
<feature type="compositionally biased region" description="Basic residues" evidence="7">
    <location>
        <begin position="1691"/>
        <end position="1702"/>
    </location>
</feature>
<dbReference type="InterPro" id="IPR012568">
    <property type="entry name" value="KI67R"/>
</dbReference>
<feature type="region of interest" description="Disordered" evidence="7">
    <location>
        <begin position="2071"/>
        <end position="2101"/>
    </location>
</feature>
<proteinExistence type="predicted"/>
<evidence type="ECO:0000256" key="6">
    <source>
        <dbReference type="ARBA" id="ARBA00023306"/>
    </source>
</evidence>